<dbReference type="PANTHER" id="PTHR21243">
    <property type="entry name" value="PROTEIN SCAI"/>
    <property type="match status" value="1"/>
</dbReference>
<dbReference type="Pfam" id="PF12070">
    <property type="entry name" value="SCAI"/>
    <property type="match status" value="1"/>
</dbReference>
<gene>
    <name evidence="1" type="primary">Scai_2</name>
    <name evidence="1" type="ORF">CK203_041221</name>
</gene>
<organism evidence="1 2">
    <name type="scientific">Vitis vinifera</name>
    <name type="common">Grape</name>
    <dbReference type="NCBI Taxonomy" id="29760"/>
    <lineage>
        <taxon>Eukaryota</taxon>
        <taxon>Viridiplantae</taxon>
        <taxon>Streptophyta</taxon>
        <taxon>Embryophyta</taxon>
        <taxon>Tracheophyta</taxon>
        <taxon>Spermatophyta</taxon>
        <taxon>Magnoliopsida</taxon>
        <taxon>eudicotyledons</taxon>
        <taxon>Gunneridae</taxon>
        <taxon>Pentapetalae</taxon>
        <taxon>rosids</taxon>
        <taxon>Vitales</taxon>
        <taxon>Vitaceae</taxon>
        <taxon>Viteae</taxon>
        <taxon>Vitis</taxon>
    </lineage>
</organism>
<proteinExistence type="predicted"/>
<comment type="caution">
    <text evidence="1">The sequence shown here is derived from an EMBL/GenBank/DDBJ whole genome shotgun (WGS) entry which is preliminary data.</text>
</comment>
<dbReference type="GO" id="GO:0003714">
    <property type="term" value="F:transcription corepressor activity"/>
    <property type="evidence" value="ECO:0007669"/>
    <property type="project" value="InterPro"/>
</dbReference>
<reference evidence="1 2" key="1">
    <citation type="journal article" date="2018" name="PLoS Genet.">
        <title>Population sequencing reveals clonal diversity and ancestral inbreeding in the grapevine cultivar Chardonnay.</title>
        <authorList>
            <person name="Roach M.J."/>
            <person name="Johnson D.L."/>
            <person name="Bohlmann J."/>
            <person name="van Vuuren H.J."/>
            <person name="Jones S.J."/>
            <person name="Pretorius I.S."/>
            <person name="Schmidt S.A."/>
            <person name="Borneman A.R."/>
        </authorList>
    </citation>
    <scope>NUCLEOTIDE SEQUENCE [LARGE SCALE GENOMIC DNA]</scope>
    <source>
        <strain evidence="2">cv. Chardonnay</strain>
        <tissue evidence="1">Leaf</tissue>
    </source>
</reference>
<name>A0A438HT10_VITVI</name>
<protein>
    <submittedName>
        <fullName evidence="1">Protein SCAI</fullName>
    </submittedName>
</protein>
<sequence>MLKETIMNNWHASLAGLDFDRLGNEDATRLEVAFSEEEVFLALCELNRDKTPRSDGFTIAFWQFSWDFVEEVRILNTTFLVLIPKKGGADDLRDYRPISLVGGLCKLLAKVLANKLKKVGEVGRLDKLVHIHTCKVKGRAGDGVQLTCLLFADDTLVFCEASQEHMVYLSWILMWFEAISGLKINLDKSEILPVGRVDNVEELAFELGCKVGALPSYFLGLPLGAAHNSIASWDGVEERLQKRLAMWKGQFISKGGRITLIRSKLSTIPIYYMSMLRNGRRVRFWEDRWCGDKALSISFPSLYALATSKEAWVAEGINGAEKGEPAALLLSPSSLSPPVAAVDTSRHPTGSLFTIFLTAPLQAFCLLLGFSGSDVEMDLYSKAEKLLSSSLNDWGLTLATSDTLDPAWAQILSDPFLRRILLRFIFCRAVLTLYAPTFNKKEFLPECLPCLPMAVHPTTTASQTMVLQIASIFSATNRFIFSEGIMLPEDTHSDRESISSS</sequence>
<accession>A0A438HT10</accession>
<evidence type="ECO:0000313" key="2">
    <source>
        <dbReference type="Proteomes" id="UP000288805"/>
    </source>
</evidence>
<dbReference type="AlphaFoldDB" id="A0A438HT10"/>
<dbReference type="InterPro" id="IPR022709">
    <property type="entry name" value="SCAI"/>
</dbReference>
<dbReference type="EMBL" id="QGNW01000182">
    <property type="protein sequence ID" value="RVW87604.1"/>
    <property type="molecule type" value="Genomic_DNA"/>
</dbReference>
<dbReference type="GO" id="GO:0006351">
    <property type="term" value="P:DNA-templated transcription"/>
    <property type="evidence" value="ECO:0007669"/>
    <property type="project" value="InterPro"/>
</dbReference>
<evidence type="ECO:0000313" key="1">
    <source>
        <dbReference type="EMBL" id="RVW87604.1"/>
    </source>
</evidence>
<dbReference type="Proteomes" id="UP000288805">
    <property type="component" value="Unassembled WGS sequence"/>
</dbReference>